<keyword evidence="2" id="KW-1185">Reference proteome</keyword>
<evidence type="ECO:0000313" key="1">
    <source>
        <dbReference type="EMBL" id="GBL84472.1"/>
    </source>
</evidence>
<name>A0A4Y2AWP3_ARAVE</name>
<dbReference type="EMBL" id="BGPR01000037">
    <property type="protein sequence ID" value="GBL84472.1"/>
    <property type="molecule type" value="Genomic_DNA"/>
</dbReference>
<dbReference type="PANTHER" id="PTHR46114">
    <property type="entry name" value="APPLE DOMAIN-CONTAINING PROTEIN"/>
    <property type="match status" value="1"/>
</dbReference>
<evidence type="ECO:0000313" key="2">
    <source>
        <dbReference type="Proteomes" id="UP000499080"/>
    </source>
</evidence>
<dbReference type="PANTHER" id="PTHR46114:SF1">
    <property type="entry name" value="ZAD DOMAIN-CONTAINING PROTEIN"/>
    <property type="match status" value="1"/>
</dbReference>
<accession>A0A4Y2AWP3</accession>
<dbReference type="AlphaFoldDB" id="A0A4Y2AWP3"/>
<comment type="caution">
    <text evidence="1">The sequence shown here is derived from an EMBL/GenBank/DDBJ whole genome shotgun (WGS) entry which is preliminary data.</text>
</comment>
<dbReference type="Proteomes" id="UP000499080">
    <property type="component" value="Unassembled WGS sequence"/>
</dbReference>
<gene>
    <name evidence="1" type="ORF">AVEN_117223_1</name>
</gene>
<dbReference type="OrthoDB" id="8063408at2759"/>
<organism evidence="1 2">
    <name type="scientific">Araneus ventricosus</name>
    <name type="common">Orbweaver spider</name>
    <name type="synonym">Epeira ventricosa</name>
    <dbReference type="NCBI Taxonomy" id="182803"/>
    <lineage>
        <taxon>Eukaryota</taxon>
        <taxon>Metazoa</taxon>
        <taxon>Ecdysozoa</taxon>
        <taxon>Arthropoda</taxon>
        <taxon>Chelicerata</taxon>
        <taxon>Arachnida</taxon>
        <taxon>Araneae</taxon>
        <taxon>Araneomorphae</taxon>
        <taxon>Entelegynae</taxon>
        <taxon>Araneoidea</taxon>
        <taxon>Araneidae</taxon>
        <taxon>Araneus</taxon>
    </lineage>
</organism>
<proteinExistence type="predicted"/>
<sequence>MKEFGLPLDVNEWRLFIDSSKLSLKMVLLHNGDELPCIPIAYAPHMKETYEHLQQLLHRIEYTQYEWSICADLKVVALLMAFNRALQNFAASFVNGIVVLQIYTISRKTGLPECV</sequence>
<protein>
    <submittedName>
        <fullName evidence="1">Uncharacterized protein</fullName>
    </submittedName>
</protein>
<reference evidence="1 2" key="1">
    <citation type="journal article" date="2019" name="Sci. Rep.">
        <title>Orb-weaving spider Araneus ventricosus genome elucidates the spidroin gene catalogue.</title>
        <authorList>
            <person name="Kono N."/>
            <person name="Nakamura H."/>
            <person name="Ohtoshi R."/>
            <person name="Moran D.A.P."/>
            <person name="Shinohara A."/>
            <person name="Yoshida Y."/>
            <person name="Fujiwara M."/>
            <person name="Mori M."/>
            <person name="Tomita M."/>
            <person name="Arakawa K."/>
        </authorList>
    </citation>
    <scope>NUCLEOTIDE SEQUENCE [LARGE SCALE GENOMIC DNA]</scope>
</reference>